<dbReference type="EnsemblPlants" id="OPUNC02G03330.1">
    <property type="protein sequence ID" value="OPUNC02G03330.1"/>
    <property type="gene ID" value="OPUNC02G03330"/>
</dbReference>
<proteinExistence type="predicted"/>
<organism evidence="1">
    <name type="scientific">Oryza punctata</name>
    <name type="common">Red rice</name>
    <dbReference type="NCBI Taxonomy" id="4537"/>
    <lineage>
        <taxon>Eukaryota</taxon>
        <taxon>Viridiplantae</taxon>
        <taxon>Streptophyta</taxon>
        <taxon>Embryophyta</taxon>
        <taxon>Tracheophyta</taxon>
        <taxon>Spermatophyta</taxon>
        <taxon>Magnoliopsida</taxon>
        <taxon>Liliopsida</taxon>
        <taxon>Poales</taxon>
        <taxon>Poaceae</taxon>
        <taxon>BOP clade</taxon>
        <taxon>Oryzoideae</taxon>
        <taxon>Oryzeae</taxon>
        <taxon>Oryzinae</taxon>
        <taxon>Oryza</taxon>
    </lineage>
</organism>
<accession>A0A0E0JVN4</accession>
<dbReference type="Proteomes" id="UP000026962">
    <property type="component" value="Chromosome 2"/>
</dbReference>
<evidence type="ECO:0000313" key="1">
    <source>
        <dbReference type="EnsemblPlants" id="OPUNC02G03330.1"/>
    </source>
</evidence>
<keyword evidence="2" id="KW-1185">Reference proteome</keyword>
<reference evidence="1" key="2">
    <citation type="submission" date="2018-05" db="EMBL/GenBank/DDBJ databases">
        <title>OpunRS2 (Oryza punctata Reference Sequence Version 2).</title>
        <authorList>
            <person name="Zhang J."/>
            <person name="Kudrna D."/>
            <person name="Lee S."/>
            <person name="Talag J."/>
            <person name="Welchert J."/>
            <person name="Wing R.A."/>
        </authorList>
    </citation>
    <scope>NUCLEOTIDE SEQUENCE [LARGE SCALE GENOMIC DNA]</scope>
</reference>
<protein>
    <submittedName>
        <fullName evidence="1">Uncharacterized protein</fullName>
    </submittedName>
</protein>
<reference evidence="1" key="1">
    <citation type="submission" date="2015-04" db="UniProtKB">
        <authorList>
            <consortium name="EnsemblPlants"/>
        </authorList>
    </citation>
    <scope>IDENTIFICATION</scope>
</reference>
<dbReference type="Gramene" id="OPUNC02G03330.1">
    <property type="protein sequence ID" value="OPUNC02G03330.1"/>
    <property type="gene ID" value="OPUNC02G03330"/>
</dbReference>
<dbReference type="AlphaFoldDB" id="A0A0E0JVN4"/>
<evidence type="ECO:0000313" key="2">
    <source>
        <dbReference type="Proteomes" id="UP000026962"/>
    </source>
</evidence>
<name>A0A0E0JVN4_ORYPU</name>
<sequence>MAIACIDFTDVVGREDGVELERCKRQGRVGARGLYGYGVRACERARNGEWRWRGVEEWGRTTSVEVSFLAQDSGWFYQQLS</sequence>
<dbReference type="HOGENOM" id="CLU_2577979_0_0_1"/>